<proteinExistence type="predicted"/>
<organism evidence="2">
    <name type="scientific">Lepeophtheirus salmonis</name>
    <name type="common">Salmon louse</name>
    <name type="synonym">Caligus salmonis</name>
    <dbReference type="NCBI Taxonomy" id="72036"/>
    <lineage>
        <taxon>Eukaryota</taxon>
        <taxon>Metazoa</taxon>
        <taxon>Ecdysozoa</taxon>
        <taxon>Arthropoda</taxon>
        <taxon>Crustacea</taxon>
        <taxon>Multicrustacea</taxon>
        <taxon>Hexanauplia</taxon>
        <taxon>Copepoda</taxon>
        <taxon>Siphonostomatoida</taxon>
        <taxon>Caligidae</taxon>
        <taxon>Lepeophtheirus</taxon>
    </lineage>
</organism>
<keyword evidence="1" id="KW-0472">Membrane</keyword>
<protein>
    <submittedName>
        <fullName evidence="2">Uncharacterized protein</fullName>
    </submittedName>
</protein>
<reference evidence="2" key="1">
    <citation type="submission" date="2014-05" db="EMBL/GenBank/DDBJ databases">
        <authorList>
            <person name="Chronopoulou M."/>
        </authorList>
    </citation>
    <scope>NUCLEOTIDE SEQUENCE</scope>
    <source>
        <tissue evidence="2">Whole organism</tissue>
    </source>
</reference>
<evidence type="ECO:0000256" key="1">
    <source>
        <dbReference type="SAM" id="Phobius"/>
    </source>
</evidence>
<accession>A0A0K2VLR3</accession>
<dbReference type="EMBL" id="HACA01033645">
    <property type="protein sequence ID" value="CDW51006.1"/>
    <property type="molecule type" value="Transcribed_RNA"/>
</dbReference>
<evidence type="ECO:0000313" key="2">
    <source>
        <dbReference type="EMBL" id="CDW51006.1"/>
    </source>
</evidence>
<dbReference type="AlphaFoldDB" id="A0A0K2VLR3"/>
<feature type="transmembrane region" description="Helical" evidence="1">
    <location>
        <begin position="12"/>
        <end position="28"/>
    </location>
</feature>
<keyword evidence="1" id="KW-1133">Transmembrane helix</keyword>
<name>A0A0K2VLR3_LEPSM</name>
<sequence length="47" mass="5219">MTSVGCPLAKIPLAYIIAISLSISRLLLVHKSFLCFERASTIVYFTM</sequence>
<keyword evidence="1" id="KW-0812">Transmembrane</keyword>